<evidence type="ECO:0000313" key="2">
    <source>
        <dbReference type="Proteomes" id="UP000075766"/>
    </source>
</evidence>
<dbReference type="Proteomes" id="UP000075766">
    <property type="component" value="Unassembled WGS sequence"/>
</dbReference>
<comment type="caution">
    <text evidence="1">The sequence shown here is derived from an EMBL/GenBank/DDBJ whole genome shotgun (WGS) entry which is preliminary data.</text>
</comment>
<gene>
    <name evidence="1" type="ORF">AY586_16650</name>
</gene>
<proteinExistence type="predicted"/>
<organism evidence="1 2">
    <name type="scientific">Marichromatium gracile</name>
    <name type="common">Chromatium gracile</name>
    <dbReference type="NCBI Taxonomy" id="1048"/>
    <lineage>
        <taxon>Bacteria</taxon>
        <taxon>Pseudomonadati</taxon>
        <taxon>Pseudomonadota</taxon>
        <taxon>Gammaproteobacteria</taxon>
        <taxon>Chromatiales</taxon>
        <taxon>Chromatiaceae</taxon>
        <taxon>Marichromatium</taxon>
    </lineage>
</organism>
<dbReference type="EMBL" id="LSYU01000108">
    <property type="protein sequence ID" value="KXX63393.1"/>
    <property type="molecule type" value="Genomic_DNA"/>
</dbReference>
<accession>A0ABR5VGT1</accession>
<reference evidence="1 2" key="1">
    <citation type="submission" date="2016-02" db="EMBL/GenBank/DDBJ databases">
        <title>Genome sequence of Marichromatium gracile YL-28, a purple sulfur bacterium.</title>
        <authorList>
            <person name="Zhao C."/>
            <person name="Hong X."/>
            <person name="Chen S."/>
            <person name="Yang S."/>
        </authorList>
    </citation>
    <scope>NUCLEOTIDE SEQUENCE [LARGE SCALE GENOMIC DNA]</scope>
    <source>
        <strain evidence="1 2">YL28</strain>
    </source>
</reference>
<name>A0ABR5VGT1_MARGR</name>
<protein>
    <submittedName>
        <fullName evidence="1">Uncharacterized protein</fullName>
    </submittedName>
</protein>
<sequence length="107" mass="11860">MLECIERLLQSPLILEHIGAVGMSVHILLVKRQCSIQTLQGLAPPSEFMEQDSQIVECFDTARIQGQGTAIADLSGLRHPQRMQDQPSIAVCLDLPRHPFQCPIEAT</sequence>
<keyword evidence="2" id="KW-1185">Reference proteome</keyword>
<evidence type="ECO:0000313" key="1">
    <source>
        <dbReference type="EMBL" id="KXX63393.1"/>
    </source>
</evidence>